<feature type="transmembrane region" description="Helical" evidence="9">
    <location>
        <begin position="259"/>
        <end position="279"/>
    </location>
</feature>
<dbReference type="Proteomes" id="UP000294802">
    <property type="component" value="Unassembled WGS sequence"/>
</dbReference>
<evidence type="ECO:0000256" key="9">
    <source>
        <dbReference type="RuleBase" id="RU363032"/>
    </source>
</evidence>
<dbReference type="CDD" id="cd06261">
    <property type="entry name" value="TM_PBP2"/>
    <property type="match status" value="1"/>
</dbReference>
<feature type="transmembrane region" description="Helical" evidence="9">
    <location>
        <begin position="100"/>
        <end position="120"/>
    </location>
</feature>
<evidence type="ECO:0000313" key="11">
    <source>
        <dbReference type="EMBL" id="TDM05250.1"/>
    </source>
</evidence>
<dbReference type="PROSITE" id="PS50928">
    <property type="entry name" value="ABC_TM1"/>
    <property type="match status" value="1"/>
</dbReference>
<gene>
    <name evidence="11" type="ORF">ERX29_10330</name>
</gene>
<organism evidence="11 12">
    <name type="scientific">Macrococcus lamae</name>
    <dbReference type="NCBI Taxonomy" id="198484"/>
    <lineage>
        <taxon>Bacteria</taxon>
        <taxon>Bacillati</taxon>
        <taxon>Bacillota</taxon>
        <taxon>Bacilli</taxon>
        <taxon>Bacillales</taxon>
        <taxon>Staphylococcaceae</taxon>
        <taxon>Macrococcus</taxon>
    </lineage>
</organism>
<dbReference type="AlphaFoldDB" id="A0A4R6BS79"/>
<keyword evidence="2 9" id="KW-0813">Transport</keyword>
<evidence type="ECO:0000259" key="10">
    <source>
        <dbReference type="PROSITE" id="PS50928"/>
    </source>
</evidence>
<feature type="domain" description="ABC transmembrane type-1" evidence="10">
    <location>
        <begin position="62"/>
        <end position="275"/>
    </location>
</feature>
<accession>A0A4R6BS79</accession>
<evidence type="ECO:0000256" key="3">
    <source>
        <dbReference type="ARBA" id="ARBA00022475"/>
    </source>
</evidence>
<keyword evidence="5 9" id="KW-0812">Transmembrane</keyword>
<evidence type="ECO:0000313" key="12">
    <source>
        <dbReference type="Proteomes" id="UP000294802"/>
    </source>
</evidence>
<dbReference type="InterPro" id="IPR000515">
    <property type="entry name" value="MetI-like"/>
</dbReference>
<keyword evidence="12" id="KW-1185">Reference proteome</keyword>
<feature type="transmembrane region" description="Helical" evidence="9">
    <location>
        <begin position="7"/>
        <end position="26"/>
    </location>
</feature>
<name>A0A4R6BS79_9STAP</name>
<feature type="transmembrane region" description="Helical" evidence="9">
    <location>
        <begin position="68"/>
        <end position="88"/>
    </location>
</feature>
<reference evidence="11 12" key="1">
    <citation type="submission" date="2019-01" db="EMBL/GenBank/DDBJ databases">
        <title>Draft genome sequences of the type strains of six Macrococcus species.</title>
        <authorList>
            <person name="Mazhar S."/>
            <person name="Altermann E."/>
            <person name="Hill C."/>
            <person name="Mcauliffe O."/>
        </authorList>
    </citation>
    <scope>NUCLEOTIDE SEQUENCE [LARGE SCALE GENOMIC DNA]</scope>
    <source>
        <strain evidence="11 12">CCM4815</strain>
    </source>
</reference>
<comment type="caution">
    <text evidence="11">The sequence shown here is derived from an EMBL/GenBank/DDBJ whole genome shotgun (WGS) entry which is preliminary data.</text>
</comment>
<comment type="similarity">
    <text evidence="9">Belongs to the binding-protein-dependent transport system permease family.</text>
</comment>
<dbReference type="GO" id="GO:0005886">
    <property type="term" value="C:plasma membrane"/>
    <property type="evidence" value="ECO:0007669"/>
    <property type="project" value="UniProtKB-SubCell"/>
</dbReference>
<evidence type="ECO:0000256" key="2">
    <source>
        <dbReference type="ARBA" id="ARBA00022448"/>
    </source>
</evidence>
<keyword evidence="8 9" id="KW-0472">Membrane</keyword>
<feature type="transmembrane region" description="Helical" evidence="9">
    <location>
        <begin position="206"/>
        <end position="223"/>
    </location>
</feature>
<dbReference type="Gene3D" id="1.10.3720.10">
    <property type="entry name" value="MetI-like"/>
    <property type="match status" value="1"/>
</dbReference>
<dbReference type="InterPro" id="IPR051393">
    <property type="entry name" value="ABC_transporter_permease"/>
</dbReference>
<evidence type="ECO:0000256" key="7">
    <source>
        <dbReference type="ARBA" id="ARBA00023112"/>
    </source>
</evidence>
<dbReference type="EMBL" id="SCWB01000022">
    <property type="protein sequence ID" value="TDM05250.1"/>
    <property type="molecule type" value="Genomic_DNA"/>
</dbReference>
<keyword evidence="3" id="KW-1003">Cell membrane</keyword>
<evidence type="ECO:0000256" key="5">
    <source>
        <dbReference type="ARBA" id="ARBA00022692"/>
    </source>
</evidence>
<sequence>MFVLPYLIVFVLFLIFPLIYGLWISLHNWNLISEDHQFNGLQNYFQILKPGTAEHDLFFHGLINTLKFVVFSVPFLLIFGLGLALLLNSLPDKVKGFFRTIFFIPYSISVSIVAVLWLWMLDTNSGLVNQMLSKFGLGAIPWLTSESLAWFSIVLATLWWTVGFNMVIFINALNDVSEEMYEAADIDGATSVDKFRFITLPTIKPVLLFVLVTSTIASFNVYGQPYLMTRGGPGDSTEVLLMGIVKQAFTLREIGSASAMAVLMTLIIICISIFQFIFLNRKEKVS</sequence>
<comment type="subcellular location">
    <subcellularLocation>
        <location evidence="1 9">Cell membrane</location>
        <topology evidence="1 9">Multi-pass membrane protein</topology>
    </subcellularLocation>
</comment>
<keyword evidence="4" id="KW-0533">Nickel</keyword>
<proteinExistence type="inferred from homology"/>
<keyword evidence="6 9" id="KW-1133">Transmembrane helix</keyword>
<dbReference type="PANTHER" id="PTHR30193">
    <property type="entry name" value="ABC TRANSPORTER PERMEASE PROTEIN"/>
    <property type="match status" value="1"/>
</dbReference>
<dbReference type="OrthoDB" id="9778687at2"/>
<dbReference type="PANTHER" id="PTHR30193:SF37">
    <property type="entry name" value="INNER MEMBRANE ABC TRANSPORTER PERMEASE PROTEIN YCJO"/>
    <property type="match status" value="1"/>
</dbReference>
<evidence type="ECO:0000256" key="1">
    <source>
        <dbReference type="ARBA" id="ARBA00004651"/>
    </source>
</evidence>
<dbReference type="GO" id="GO:0015675">
    <property type="term" value="P:nickel cation transport"/>
    <property type="evidence" value="ECO:0007669"/>
    <property type="project" value="UniProtKB-KW"/>
</dbReference>
<keyword evidence="7" id="KW-0921">Nickel transport</keyword>
<evidence type="ECO:0000256" key="8">
    <source>
        <dbReference type="ARBA" id="ARBA00023136"/>
    </source>
</evidence>
<evidence type="ECO:0000256" key="4">
    <source>
        <dbReference type="ARBA" id="ARBA00022596"/>
    </source>
</evidence>
<dbReference type="GO" id="GO:0055085">
    <property type="term" value="P:transmembrane transport"/>
    <property type="evidence" value="ECO:0007669"/>
    <property type="project" value="InterPro"/>
</dbReference>
<protein>
    <submittedName>
        <fullName evidence="11">Sugar ABC transporter permease</fullName>
    </submittedName>
</protein>
<feature type="transmembrane region" description="Helical" evidence="9">
    <location>
        <begin position="148"/>
        <end position="170"/>
    </location>
</feature>
<dbReference type="SUPFAM" id="SSF161098">
    <property type="entry name" value="MetI-like"/>
    <property type="match status" value="1"/>
</dbReference>
<dbReference type="InterPro" id="IPR035906">
    <property type="entry name" value="MetI-like_sf"/>
</dbReference>
<evidence type="ECO:0000256" key="6">
    <source>
        <dbReference type="ARBA" id="ARBA00022989"/>
    </source>
</evidence>
<keyword evidence="7" id="KW-0406">Ion transport</keyword>
<dbReference type="Pfam" id="PF00528">
    <property type="entry name" value="BPD_transp_1"/>
    <property type="match status" value="1"/>
</dbReference>